<sequence length="253" mass="27791">MDIDQIRVKTNFDILNLAAAARRAELCAALAKASNMKVLGGLFTGMTLSGESTWHDGDLAPKILGCYEEELIPAFTRAMDRMPPVVVNIGCAEGYYAVGLARALPQARVFAHDTDANSRQYCQRAAAANGVGARVVVDGLCTSDKLRSHLSGQGRALLVVDCEGAEMTLLDPAPVPELCDCDIIVECHDFLNRDITETLIRRFSGTHQVEKISEGPRDPNRFPVLRHMSSLDRWLAVNEGRPETMYWLACWAN</sequence>
<proteinExistence type="predicted"/>
<evidence type="ECO:0000313" key="2">
    <source>
        <dbReference type="Proteomes" id="UP000007058"/>
    </source>
</evidence>
<protein>
    <recommendedName>
        <fullName evidence="3">Methyltransferase FkbM domain-containing protein</fullName>
    </recommendedName>
</protein>
<dbReference type="InterPro" id="IPR029063">
    <property type="entry name" value="SAM-dependent_MTases_sf"/>
</dbReference>
<dbReference type="HOGENOM" id="CLU_080967_0_0_5"/>
<organism evidence="1 2">
    <name type="scientific">Paramagnetospirillum magneticum (strain ATCC 700264 / AMB-1)</name>
    <name type="common">Magnetospirillum magneticum</name>
    <dbReference type="NCBI Taxonomy" id="342108"/>
    <lineage>
        <taxon>Bacteria</taxon>
        <taxon>Pseudomonadati</taxon>
        <taxon>Pseudomonadota</taxon>
        <taxon>Alphaproteobacteria</taxon>
        <taxon>Rhodospirillales</taxon>
        <taxon>Magnetospirillaceae</taxon>
        <taxon>Paramagnetospirillum</taxon>
    </lineage>
</organism>
<dbReference type="Proteomes" id="UP000007058">
    <property type="component" value="Chromosome"/>
</dbReference>
<evidence type="ECO:0008006" key="3">
    <source>
        <dbReference type="Google" id="ProtNLM"/>
    </source>
</evidence>
<dbReference type="KEGG" id="mag:amb0666"/>
<dbReference type="SUPFAM" id="SSF53335">
    <property type="entry name" value="S-adenosyl-L-methionine-dependent methyltransferases"/>
    <property type="match status" value="1"/>
</dbReference>
<dbReference type="RefSeq" id="WP_011383109.1">
    <property type="nucleotide sequence ID" value="NC_007626.1"/>
</dbReference>
<dbReference type="EMBL" id="AP007255">
    <property type="protein sequence ID" value="BAE49470.1"/>
    <property type="molecule type" value="Genomic_DNA"/>
</dbReference>
<keyword evidence="2" id="KW-1185">Reference proteome</keyword>
<gene>
    <name evidence="1" type="ordered locus">amb0666</name>
</gene>
<name>Q2W9K5_PARM1</name>
<accession>Q2W9K5</accession>
<reference evidence="1 2" key="1">
    <citation type="journal article" date="2005" name="DNA Res.">
        <title>Complete genome sequence of the facultative anaerobic magnetotactic bacterium Magnetospirillum sp. strain AMB-1.</title>
        <authorList>
            <person name="Matsunaga T."/>
            <person name="Okamura Y."/>
            <person name="Fukuda Y."/>
            <person name="Wahyudi A.T."/>
            <person name="Murase Y."/>
            <person name="Takeyama H."/>
        </authorList>
    </citation>
    <scope>NUCLEOTIDE SEQUENCE [LARGE SCALE GENOMIC DNA]</scope>
    <source>
        <strain evidence="2">ATCC 700264 / AMB-1</strain>
    </source>
</reference>
<dbReference type="Gene3D" id="3.40.50.150">
    <property type="entry name" value="Vaccinia Virus protein VP39"/>
    <property type="match status" value="1"/>
</dbReference>
<dbReference type="STRING" id="342108.amb0666"/>
<dbReference type="OrthoDB" id="7343073at2"/>
<evidence type="ECO:0000313" key="1">
    <source>
        <dbReference type="EMBL" id="BAE49470.1"/>
    </source>
</evidence>
<dbReference type="AlphaFoldDB" id="Q2W9K5"/>